<evidence type="ECO:0000259" key="2">
    <source>
        <dbReference type="Pfam" id="PF01636"/>
    </source>
</evidence>
<feature type="region of interest" description="Disordered" evidence="1">
    <location>
        <begin position="249"/>
        <end position="279"/>
    </location>
</feature>
<proteinExistence type="predicted"/>
<dbReference type="EMBL" id="CP069036">
    <property type="protein sequence ID" value="QRD02840.1"/>
    <property type="molecule type" value="Genomic_DNA"/>
</dbReference>
<evidence type="ECO:0000313" key="3">
    <source>
        <dbReference type="EMBL" id="QRD02840.1"/>
    </source>
</evidence>
<name>A0A7U2I5T0_PHANO</name>
<dbReference type="SUPFAM" id="SSF56112">
    <property type="entry name" value="Protein kinase-like (PK-like)"/>
    <property type="match status" value="1"/>
</dbReference>
<reference evidence="4" key="1">
    <citation type="journal article" date="2021" name="BMC Genomics">
        <title>Chromosome-level genome assembly and manually-curated proteome of model necrotroph Parastagonospora nodorum Sn15 reveals a genome-wide trove of candidate effector homologs, and redundancy of virulence-related functions within an accessory chromosome.</title>
        <authorList>
            <person name="Bertazzoni S."/>
            <person name="Jones D.A.B."/>
            <person name="Phan H.T."/>
            <person name="Tan K.-C."/>
            <person name="Hane J.K."/>
        </authorList>
    </citation>
    <scope>NUCLEOTIDE SEQUENCE [LARGE SCALE GENOMIC DNA]</scope>
    <source>
        <strain evidence="4">SN15 / ATCC MYA-4574 / FGSC 10173)</strain>
    </source>
</reference>
<dbReference type="Proteomes" id="UP000663193">
    <property type="component" value="Chromosome 14"/>
</dbReference>
<dbReference type="OrthoDB" id="10003767at2759"/>
<dbReference type="PANTHER" id="PTHR21310">
    <property type="entry name" value="AMINOGLYCOSIDE PHOSPHOTRANSFERASE-RELATED-RELATED"/>
    <property type="match status" value="1"/>
</dbReference>
<evidence type="ECO:0000313" key="4">
    <source>
        <dbReference type="Proteomes" id="UP000663193"/>
    </source>
</evidence>
<keyword evidence="4" id="KW-1185">Reference proteome</keyword>
<dbReference type="InterPro" id="IPR011009">
    <property type="entry name" value="Kinase-like_dom_sf"/>
</dbReference>
<dbReference type="VEuPathDB" id="FungiDB:JI435_115640"/>
<protein>
    <recommendedName>
        <fullName evidence="2">Aminoglycoside phosphotransferase domain-containing protein</fullName>
    </recommendedName>
</protein>
<sequence>MKIFSRVKELFSRERRHREPDSMATSSNTTCAPYSQGPDQSKKRGKISSKLHSLRHSIKGIGAERTVIYNEPPAYTSATTTKRANCLLHVDIEPTSTWNFGDFVLGFDREIDYSIPDSHSVTTPVSLQQSILPASSVTPPRALVTPLATSHVSMPSTLSNTSPSSSRSVVSKSLSLDTSQSQSTILIDSGESGKSSLTHIDDAEVVPPTVIDILVGEASVHNSSKKQDSVSVVPEGVSRSCDLEMTEHEDGVGHISSDTTSVKVEDSNSDDEEDREPLHRHDWDTIHKIPDLHFKQLILSTISRADSGATTINDCSVNARNDGGFNHIVYMTMLHNNTVQRLIVRVPAIGTFARWQNGDAHNMRCEMALLAHLRKTTSIPVPEVLAFSDNLDTPIGAPFCIMKQLPGKPAHRIWFQDPANRNHVTANAVTVANETKRCNTLRSLAHFMAQLATLTFDKIGTPDLINPSCGEEPHNVTHSYRWKNAYQVTASDLENEGQIYQYGPFENSEEYMISTLEESWPLTPDADFDPDDKDDQDTWNSCYGIRRILDLIYVQPAIAFSLQDPDDIFEPESFVLRHPDLDFQNILVNDDGYVTGIIDWEGCMAVPRCVGYASVPDFLRRDWSKGHSLRDSPHMTWMLQHYRQVYADAMRETGAPEAKYTLKSAMYRAAVEAVNDGSPTDLIKKIFVHIPGLCMTDVDEFQQFLGEGWPEALNYLGQELNTLFKPVAF</sequence>
<dbReference type="Gene3D" id="3.90.1200.10">
    <property type="match status" value="1"/>
</dbReference>
<dbReference type="InterPro" id="IPR002575">
    <property type="entry name" value="Aminoglycoside_PTrfase"/>
</dbReference>
<accession>A0A7U2I5T0</accession>
<feature type="domain" description="Aminoglycoside phosphotransferase" evidence="2">
    <location>
        <begin position="340"/>
        <end position="450"/>
    </location>
</feature>
<feature type="region of interest" description="Disordered" evidence="1">
    <location>
        <begin position="14"/>
        <end position="49"/>
    </location>
</feature>
<feature type="compositionally biased region" description="Polar residues" evidence="1">
    <location>
        <begin position="23"/>
        <end position="39"/>
    </location>
</feature>
<dbReference type="Gene3D" id="3.30.200.20">
    <property type="entry name" value="Phosphorylase Kinase, domain 1"/>
    <property type="match status" value="1"/>
</dbReference>
<evidence type="ECO:0000256" key="1">
    <source>
        <dbReference type="SAM" id="MobiDB-lite"/>
    </source>
</evidence>
<dbReference type="PANTHER" id="PTHR21310:SF51">
    <property type="entry name" value="AMINOGLYCOSIDE PHOSPHOTRANSFERASE DOMAIN-CONTAINING PROTEIN"/>
    <property type="match status" value="1"/>
</dbReference>
<dbReference type="InterPro" id="IPR051678">
    <property type="entry name" value="AGP_Transferase"/>
</dbReference>
<dbReference type="AlphaFoldDB" id="A0A7U2I5T0"/>
<dbReference type="Pfam" id="PF01636">
    <property type="entry name" value="APH"/>
    <property type="match status" value="1"/>
</dbReference>
<organism evidence="3 4">
    <name type="scientific">Phaeosphaeria nodorum (strain SN15 / ATCC MYA-4574 / FGSC 10173)</name>
    <name type="common">Glume blotch fungus</name>
    <name type="synonym">Parastagonospora nodorum</name>
    <dbReference type="NCBI Taxonomy" id="321614"/>
    <lineage>
        <taxon>Eukaryota</taxon>
        <taxon>Fungi</taxon>
        <taxon>Dikarya</taxon>
        <taxon>Ascomycota</taxon>
        <taxon>Pezizomycotina</taxon>
        <taxon>Dothideomycetes</taxon>
        <taxon>Pleosporomycetidae</taxon>
        <taxon>Pleosporales</taxon>
        <taxon>Pleosporineae</taxon>
        <taxon>Phaeosphaeriaceae</taxon>
        <taxon>Parastagonospora</taxon>
    </lineage>
</organism>
<feature type="region of interest" description="Disordered" evidence="1">
    <location>
        <begin position="151"/>
        <end position="174"/>
    </location>
</feature>
<gene>
    <name evidence="3" type="ORF">JI435_115640</name>
</gene>
<feature type="compositionally biased region" description="Low complexity" evidence="1">
    <location>
        <begin position="153"/>
        <end position="174"/>
    </location>
</feature>